<feature type="transmembrane region" description="Helical" evidence="1">
    <location>
        <begin position="195"/>
        <end position="220"/>
    </location>
</feature>
<proteinExistence type="predicted"/>
<dbReference type="AlphaFoldDB" id="A0A3G8M9Y6"/>
<feature type="transmembrane region" description="Helical" evidence="1">
    <location>
        <begin position="232"/>
        <end position="259"/>
    </location>
</feature>
<feature type="transmembrane region" description="Helical" evidence="1">
    <location>
        <begin position="465"/>
        <end position="486"/>
    </location>
</feature>
<keyword evidence="1" id="KW-0472">Membrane</keyword>
<dbReference type="PANTHER" id="PTHR43471">
    <property type="entry name" value="ABC TRANSPORTER PERMEASE"/>
    <property type="match status" value="1"/>
</dbReference>
<evidence type="ECO:0000313" key="3">
    <source>
        <dbReference type="Proteomes" id="UP000273982"/>
    </source>
</evidence>
<reference evidence="2 3" key="1">
    <citation type="submission" date="2018-11" db="EMBL/GenBank/DDBJ databases">
        <title>Genome squencing of methanotrophic bacteria isolated from alkaline groundwater in Korea.</title>
        <authorList>
            <person name="Nguyen L.N."/>
        </authorList>
    </citation>
    <scope>NUCLEOTIDE SEQUENCE [LARGE SCALE GENOMIC DNA]</scope>
    <source>
        <strain evidence="2 3">GW6</strain>
    </source>
</reference>
<sequence>MSDLALAPLATTAPAKSRWRVVRAVAAKEWLELFRDRRLVWLCAFVVALMLAALAFGYVENARILRERDSAARADRELWVGQSAKNPHAAAHFGQYAFKPLSPLALADPGVDAYVGSAVWLEAHKQNETQFKQARDGGVGARLGSLSLAFILQTIAPLIVILMGFASFSGERESGTLKQLLSVGARPRDILAGKAMALIGAIFALLAPAFFGAALALVFFVDRERLSLADQFLRLAALGAAYAAYLAGFAFLALGVSALARNSRAALVTLLAFWLANSFLAPRLATDAARAFAPTPTWQDFRARIAQDKAKTFGHDESHPAFVAFRDETLKKYGVSRVEDLPVSFRGLSLRKDDEAGYAIFDRHFGALQSAFDRQDALRAAPGFLFPLLALRPISMAFAGVDSRSQFDFATAAEAHRRDIQNQVSDNIIHFAHDKQYVAGPELWRKIASFAYRAPGAVFALGYSALPIIGLLAWLALACAFALFAARRLRPV</sequence>
<keyword evidence="1" id="KW-0812">Transmembrane</keyword>
<accession>A0A3G8M9Y6</accession>
<protein>
    <submittedName>
        <fullName evidence="2">DUF3526 domain-containing protein</fullName>
    </submittedName>
</protein>
<gene>
    <name evidence="2" type="ORF">EHO51_15515</name>
</gene>
<dbReference type="Pfam" id="PF12040">
    <property type="entry name" value="DUF3526"/>
    <property type="match status" value="1"/>
</dbReference>
<dbReference type="EMBL" id="CP034086">
    <property type="protein sequence ID" value="AZG78032.1"/>
    <property type="molecule type" value="Genomic_DNA"/>
</dbReference>
<dbReference type="RefSeq" id="WP_124739640.1">
    <property type="nucleotide sequence ID" value="NZ_CP034086.1"/>
</dbReference>
<feature type="transmembrane region" description="Helical" evidence="1">
    <location>
        <begin position="265"/>
        <end position="285"/>
    </location>
</feature>
<dbReference type="PANTHER" id="PTHR43471:SF1">
    <property type="entry name" value="ABC TRANSPORTER PERMEASE PROTEIN NOSY-RELATED"/>
    <property type="match status" value="1"/>
</dbReference>
<dbReference type="GO" id="GO:0005886">
    <property type="term" value="C:plasma membrane"/>
    <property type="evidence" value="ECO:0007669"/>
    <property type="project" value="UniProtKB-SubCell"/>
</dbReference>
<dbReference type="Pfam" id="PF12679">
    <property type="entry name" value="ABC2_membrane_2"/>
    <property type="match status" value="1"/>
</dbReference>
<evidence type="ECO:0000256" key="1">
    <source>
        <dbReference type="SAM" id="Phobius"/>
    </source>
</evidence>
<evidence type="ECO:0000313" key="2">
    <source>
        <dbReference type="EMBL" id="AZG78032.1"/>
    </source>
</evidence>
<dbReference type="InterPro" id="IPR021913">
    <property type="entry name" value="DUF3526"/>
</dbReference>
<dbReference type="Proteomes" id="UP000273982">
    <property type="component" value="Chromosome"/>
</dbReference>
<organism evidence="2 3">
    <name type="scientific">Methylocystis rosea</name>
    <dbReference type="NCBI Taxonomy" id="173366"/>
    <lineage>
        <taxon>Bacteria</taxon>
        <taxon>Pseudomonadati</taxon>
        <taxon>Pseudomonadota</taxon>
        <taxon>Alphaproteobacteria</taxon>
        <taxon>Hyphomicrobiales</taxon>
        <taxon>Methylocystaceae</taxon>
        <taxon>Methylocystis</taxon>
    </lineage>
</organism>
<dbReference type="KEGG" id="mros:EHO51_15515"/>
<keyword evidence="1" id="KW-1133">Transmembrane helix</keyword>
<dbReference type="GO" id="GO:0140359">
    <property type="term" value="F:ABC-type transporter activity"/>
    <property type="evidence" value="ECO:0007669"/>
    <property type="project" value="InterPro"/>
</dbReference>
<name>A0A3G8M9Y6_9HYPH</name>
<feature type="transmembrane region" description="Helical" evidence="1">
    <location>
        <begin position="39"/>
        <end position="59"/>
    </location>
</feature>
<feature type="transmembrane region" description="Helical" evidence="1">
    <location>
        <begin position="143"/>
        <end position="168"/>
    </location>
</feature>